<proteinExistence type="inferred from homology"/>
<dbReference type="Gene3D" id="3.40.630.30">
    <property type="match status" value="1"/>
</dbReference>
<evidence type="ECO:0000256" key="1">
    <source>
        <dbReference type="ARBA" id="ARBA00006233"/>
    </source>
</evidence>
<keyword evidence="6" id="KW-1185">Reference proteome</keyword>
<dbReference type="InterPro" id="IPR045057">
    <property type="entry name" value="Gcn5-rel_NAT"/>
</dbReference>
<comment type="similarity">
    <text evidence="1">Belongs to the NATD1 family.</text>
</comment>
<evidence type="ECO:0000313" key="6">
    <source>
        <dbReference type="Proteomes" id="UP001620645"/>
    </source>
</evidence>
<reference evidence="5 6" key="1">
    <citation type="submission" date="2024-10" db="EMBL/GenBank/DDBJ databases">
        <authorList>
            <person name="Kim D."/>
        </authorList>
    </citation>
    <scope>NUCLEOTIDE SEQUENCE [LARGE SCALE GENOMIC DNA]</scope>
    <source>
        <strain evidence="5">Taebaek</strain>
    </source>
</reference>
<evidence type="ECO:0000256" key="3">
    <source>
        <dbReference type="ARBA" id="ARBA00031876"/>
    </source>
</evidence>
<dbReference type="PANTHER" id="PTHR31435">
    <property type="entry name" value="PROTEIN NATD1"/>
    <property type="match status" value="1"/>
</dbReference>
<gene>
    <name evidence="5" type="ORF">niasHS_014444</name>
</gene>
<name>A0ABD2I3C8_HETSC</name>
<dbReference type="InterPro" id="IPR031165">
    <property type="entry name" value="GNAT_YJDJ"/>
</dbReference>
<dbReference type="InterPro" id="IPR016181">
    <property type="entry name" value="Acyl_CoA_acyltransferase"/>
</dbReference>
<dbReference type="AlphaFoldDB" id="A0ABD2I3C8"/>
<dbReference type="EMBL" id="JBICCN010000356">
    <property type="protein sequence ID" value="KAL3074999.1"/>
    <property type="molecule type" value="Genomic_DNA"/>
</dbReference>
<dbReference type="Pfam" id="PF14542">
    <property type="entry name" value="Acetyltransf_CG"/>
    <property type="match status" value="1"/>
</dbReference>
<dbReference type="SUPFAM" id="SSF55729">
    <property type="entry name" value="Acyl-CoA N-acyltransferases (Nat)"/>
    <property type="match status" value="1"/>
</dbReference>
<dbReference type="PANTHER" id="PTHR31435:SF9">
    <property type="entry name" value="PROTEIN NATD1"/>
    <property type="match status" value="1"/>
</dbReference>
<feature type="domain" description="N-acetyltransferase" evidence="4">
    <location>
        <begin position="7"/>
        <end position="97"/>
    </location>
</feature>
<evidence type="ECO:0000256" key="2">
    <source>
        <dbReference type="ARBA" id="ARBA00020243"/>
    </source>
</evidence>
<dbReference type="PROSITE" id="PS51729">
    <property type="entry name" value="GNAT_YJDJ"/>
    <property type="match status" value="1"/>
</dbReference>
<dbReference type="Proteomes" id="UP001620645">
    <property type="component" value="Unassembled WGS sequence"/>
</dbReference>
<protein>
    <recommendedName>
        <fullName evidence="2">Protein NATD1</fullName>
    </recommendedName>
    <alternativeName>
        <fullName evidence="3">N-acetyltransferase domain-containing protein 1</fullName>
    </alternativeName>
</protein>
<comment type="caution">
    <text evidence="5">The sequence shown here is derived from an EMBL/GenBank/DDBJ whole genome shotgun (WGS) entry which is preliminary data.</text>
</comment>
<accession>A0ABD2I3C8</accession>
<evidence type="ECO:0000259" key="4">
    <source>
        <dbReference type="PROSITE" id="PS51729"/>
    </source>
</evidence>
<evidence type="ECO:0000313" key="5">
    <source>
        <dbReference type="EMBL" id="KAL3074999.1"/>
    </source>
</evidence>
<sequence length="101" mass="11950">MAAKTGVLHMFGRHFHIVMADNSVAVLKYKRVPNRRIFDFYHTEVPPDFRGQGFAEQLVRAGFRHCLDTRFSVYPSCTYVQKYIRDLATEEEKKIIVEKYY</sequence>
<organism evidence="5 6">
    <name type="scientific">Heterodera schachtii</name>
    <name type="common">Sugarbeet cyst nematode worm</name>
    <name type="synonym">Tylenchus schachtii</name>
    <dbReference type="NCBI Taxonomy" id="97005"/>
    <lineage>
        <taxon>Eukaryota</taxon>
        <taxon>Metazoa</taxon>
        <taxon>Ecdysozoa</taxon>
        <taxon>Nematoda</taxon>
        <taxon>Chromadorea</taxon>
        <taxon>Rhabditida</taxon>
        <taxon>Tylenchina</taxon>
        <taxon>Tylenchomorpha</taxon>
        <taxon>Tylenchoidea</taxon>
        <taxon>Heteroderidae</taxon>
        <taxon>Heteroderinae</taxon>
        <taxon>Heterodera</taxon>
    </lineage>
</organism>